<evidence type="ECO:0000256" key="10">
    <source>
        <dbReference type="SAM" id="MobiDB-lite"/>
    </source>
</evidence>
<dbReference type="eggNOG" id="KOG2189">
    <property type="taxonomic scope" value="Eukaryota"/>
</dbReference>
<comment type="subcellular location">
    <subcellularLocation>
        <location evidence="1">Membrane</location>
        <topology evidence="1">Multi-pass membrane protein</topology>
    </subcellularLocation>
</comment>
<dbReference type="GO" id="GO:0000220">
    <property type="term" value="C:vacuolar proton-transporting V-type ATPase, V0 domain"/>
    <property type="evidence" value="ECO:0007669"/>
    <property type="project" value="InterPro"/>
</dbReference>
<dbReference type="RefSeq" id="XP_001010341.2">
    <property type="nucleotide sequence ID" value="XM_001010341.3"/>
</dbReference>
<evidence type="ECO:0000256" key="4">
    <source>
        <dbReference type="ARBA" id="ARBA00022692"/>
    </source>
</evidence>
<protein>
    <recommendedName>
        <fullName evidence="9">V-type proton ATPase subunit a</fullName>
    </recommendedName>
</protein>
<dbReference type="InParanoid" id="Q22XS5"/>
<proteinExistence type="inferred from homology"/>
<feature type="transmembrane region" description="Helical" evidence="9">
    <location>
        <begin position="525"/>
        <end position="547"/>
    </location>
</feature>
<accession>Q22XS5</accession>
<feature type="transmembrane region" description="Helical" evidence="9">
    <location>
        <begin position="613"/>
        <end position="634"/>
    </location>
</feature>
<feature type="region of interest" description="Disordered" evidence="10">
    <location>
        <begin position="25"/>
        <end position="58"/>
    </location>
</feature>
<evidence type="ECO:0000256" key="8">
    <source>
        <dbReference type="ARBA" id="ARBA00023136"/>
    </source>
</evidence>
<feature type="transmembrane region" description="Helical" evidence="9">
    <location>
        <begin position="825"/>
        <end position="850"/>
    </location>
</feature>
<organism evidence="11 12">
    <name type="scientific">Tetrahymena thermophila (strain SB210)</name>
    <dbReference type="NCBI Taxonomy" id="312017"/>
    <lineage>
        <taxon>Eukaryota</taxon>
        <taxon>Sar</taxon>
        <taxon>Alveolata</taxon>
        <taxon>Ciliophora</taxon>
        <taxon>Intramacronucleata</taxon>
        <taxon>Oligohymenophorea</taxon>
        <taxon>Hymenostomatida</taxon>
        <taxon>Tetrahymenina</taxon>
        <taxon>Tetrahymenidae</taxon>
        <taxon>Tetrahymena</taxon>
    </lineage>
</organism>
<feature type="transmembrane region" description="Helical" evidence="9">
    <location>
        <begin position="715"/>
        <end position="733"/>
    </location>
</feature>
<keyword evidence="7 9" id="KW-0406">Ion transport</keyword>
<dbReference type="STRING" id="312017.Q22XS5"/>
<keyword evidence="12" id="KW-1185">Reference proteome</keyword>
<dbReference type="GO" id="GO:0046961">
    <property type="term" value="F:proton-transporting ATPase activity, rotational mechanism"/>
    <property type="evidence" value="ECO:0007669"/>
    <property type="project" value="InterPro"/>
</dbReference>
<dbReference type="InterPro" id="IPR026028">
    <property type="entry name" value="V-type_ATPase_116kDa_su_euka"/>
</dbReference>
<dbReference type="PANTHER" id="PTHR11629:SF63">
    <property type="entry name" value="V-TYPE PROTON ATPASE SUBUNIT A"/>
    <property type="match status" value="1"/>
</dbReference>
<dbReference type="Proteomes" id="UP000009168">
    <property type="component" value="Unassembled WGS sequence"/>
</dbReference>
<evidence type="ECO:0000256" key="6">
    <source>
        <dbReference type="ARBA" id="ARBA00022989"/>
    </source>
</evidence>
<dbReference type="FunCoup" id="Q22XS5">
    <property type="interactions" value="71"/>
</dbReference>
<reference evidence="12" key="1">
    <citation type="journal article" date="2006" name="PLoS Biol.">
        <title>Macronuclear genome sequence of the ciliate Tetrahymena thermophila, a model eukaryote.</title>
        <authorList>
            <person name="Eisen J.A."/>
            <person name="Coyne R.S."/>
            <person name="Wu M."/>
            <person name="Wu D."/>
            <person name="Thiagarajan M."/>
            <person name="Wortman J.R."/>
            <person name="Badger J.H."/>
            <person name="Ren Q."/>
            <person name="Amedeo P."/>
            <person name="Jones K.M."/>
            <person name="Tallon L.J."/>
            <person name="Delcher A.L."/>
            <person name="Salzberg S.L."/>
            <person name="Silva J.C."/>
            <person name="Haas B.J."/>
            <person name="Majoros W.H."/>
            <person name="Farzad M."/>
            <person name="Carlton J.M."/>
            <person name="Smith R.K. Jr."/>
            <person name="Garg J."/>
            <person name="Pearlman R.E."/>
            <person name="Karrer K.M."/>
            <person name="Sun L."/>
            <person name="Manning G."/>
            <person name="Elde N.C."/>
            <person name="Turkewitz A.P."/>
            <person name="Asai D.J."/>
            <person name="Wilkes D.E."/>
            <person name="Wang Y."/>
            <person name="Cai H."/>
            <person name="Collins K."/>
            <person name="Stewart B.A."/>
            <person name="Lee S.R."/>
            <person name="Wilamowska K."/>
            <person name="Weinberg Z."/>
            <person name="Ruzzo W.L."/>
            <person name="Wloga D."/>
            <person name="Gaertig J."/>
            <person name="Frankel J."/>
            <person name="Tsao C.-C."/>
            <person name="Gorovsky M.A."/>
            <person name="Keeling P.J."/>
            <person name="Waller R.F."/>
            <person name="Patron N.J."/>
            <person name="Cherry J.M."/>
            <person name="Stover N.A."/>
            <person name="Krieger C.J."/>
            <person name="del Toro C."/>
            <person name="Ryder H.F."/>
            <person name="Williamson S.C."/>
            <person name="Barbeau R.A."/>
            <person name="Hamilton E.P."/>
            <person name="Orias E."/>
        </authorList>
    </citation>
    <scope>NUCLEOTIDE SEQUENCE [LARGE SCALE GENOMIC DNA]</scope>
    <source>
        <strain evidence="12">SB210</strain>
    </source>
</reference>
<gene>
    <name evidence="11" type="ORF">TTHERM_01005210</name>
</gene>
<dbReference type="PIRSF" id="PIRSF001293">
    <property type="entry name" value="ATP6V0A1"/>
    <property type="match status" value="1"/>
</dbReference>
<dbReference type="AlphaFoldDB" id="Q22XS5"/>
<evidence type="ECO:0000256" key="5">
    <source>
        <dbReference type="ARBA" id="ARBA00022781"/>
    </source>
</evidence>
<dbReference type="KEGG" id="tet:TTHERM_01005210"/>
<evidence type="ECO:0000256" key="7">
    <source>
        <dbReference type="ARBA" id="ARBA00023065"/>
    </source>
</evidence>
<dbReference type="OrthoDB" id="10264220at2759"/>
<evidence type="ECO:0000313" key="11">
    <source>
        <dbReference type="EMBL" id="EAR90096.2"/>
    </source>
</evidence>
<dbReference type="InterPro" id="IPR002490">
    <property type="entry name" value="V-ATPase_116kDa_su"/>
</dbReference>
<sequence>MRQKVQRIQIKQKIKIKQNQEIKNIKNYQAKQRGNKQTINQAKQQNKEDRKQKKYKKTTEKMSLLRSDKMAYYNIVIPRESAWEVLNQLGQVQVVQFEDQNAHESHMSRVFTPQIKRAEDILNQIHIIHNLMVAKQKEVTKCDNIQAYLDVLEVYLRGREKAYHTFIDDVESQVKDAFAKLNEQTFTLESLTSKYYSLIEYSNVLRKFKEKVVDQRIMSGLDNIAINPLELAEEGKEEENPLASASKLFYITGTINKEDTLRFKKIIFRTTKGNSWVFTSEIPYDQGEFKEGFQKSVFIVAFSGGSGVLKSKLNRVCDSFNASKYSMPRDPNGYNSKFLEIQQQISDTRQLMRLTENALNNVLDEWIQPRIGNQCSYIEELRLFVVKEKYIYTNMNMLTVKSAVFGGYFWCPEEQDHAVLKAIDKVRTNNPNIGMTEVKKQERPSHLEPPTHFRTNDVTAPFQEIVNTYGIPRYREVNPGLFCISMFPLKFGIMFGDIGHGGALFAFGAWLVYKGKELLNTPLAALFPARYLLALMGLFAFYCGLIYNDFLALPINLFGSCYYNVHHDGEVHEGQAHYTIEKHENCVYPLGFDPKWYISNNELNFFNSFKMKFAVIFGVAQMSWGIFLKGLNCIHFDLWVDLIFEWLPQMVFLLSTFGYMCFMIIFKWVSQYEEGYLAPSIINQMINLPLKMGQVSTFNGTPTPLFNDSKFQEELQYNLLIISVACVPIMLLIKPLFFLLKKKPQHQEVHDESEPLLQSHAPPSHDDHDFNEVFVHQVIETIEFVLGSVSNTASYLRLWALSLAHGQLAKVFFEKTIGGGIVGGSALQIIIGWFLFLNISFAVLMCMDLMECFLHALRLQWQLLLQNFVLIDYQILKNLFRVEFQTKFYKADGYKFEPFSFVDALNRANEAEQAK</sequence>
<evidence type="ECO:0000256" key="2">
    <source>
        <dbReference type="ARBA" id="ARBA00009904"/>
    </source>
</evidence>
<feature type="compositionally biased region" description="Polar residues" evidence="10">
    <location>
        <begin position="30"/>
        <end position="44"/>
    </location>
</feature>
<evidence type="ECO:0000256" key="3">
    <source>
        <dbReference type="ARBA" id="ARBA00022448"/>
    </source>
</evidence>
<keyword evidence="5 9" id="KW-0375">Hydrogen ion transport</keyword>
<dbReference type="GO" id="GO:0051117">
    <property type="term" value="F:ATPase binding"/>
    <property type="evidence" value="ECO:0007669"/>
    <property type="project" value="TreeGrafter"/>
</dbReference>
<comment type="function">
    <text evidence="9">Essential component of the vacuolar proton pump (V-ATPase), a multimeric enzyme that catalyzes the translocation of protons across the membranes. Required for assembly and activity of the V-ATPase.</text>
</comment>
<evidence type="ECO:0000313" key="12">
    <source>
        <dbReference type="Proteomes" id="UP000009168"/>
    </source>
</evidence>
<keyword evidence="4 9" id="KW-0812">Transmembrane</keyword>
<dbReference type="Pfam" id="PF01496">
    <property type="entry name" value="V_ATPase_I"/>
    <property type="match status" value="1"/>
</dbReference>
<name>Q22XS5_TETTS</name>
<keyword evidence="3 9" id="KW-0813">Transport</keyword>
<dbReference type="PANTHER" id="PTHR11629">
    <property type="entry name" value="VACUOLAR PROTON ATPASES"/>
    <property type="match status" value="1"/>
</dbReference>
<keyword evidence="8 9" id="KW-0472">Membrane</keyword>
<evidence type="ECO:0000256" key="1">
    <source>
        <dbReference type="ARBA" id="ARBA00004141"/>
    </source>
</evidence>
<dbReference type="EMBL" id="GG662802">
    <property type="protein sequence ID" value="EAR90096.2"/>
    <property type="molecule type" value="Genomic_DNA"/>
</dbReference>
<feature type="transmembrane region" description="Helical" evidence="9">
    <location>
        <begin position="646"/>
        <end position="669"/>
    </location>
</feature>
<dbReference type="HOGENOM" id="CLU_005230_0_2_1"/>
<evidence type="ECO:0000256" key="9">
    <source>
        <dbReference type="RuleBase" id="RU361189"/>
    </source>
</evidence>
<comment type="similarity">
    <text evidence="2 9">Belongs to the V-ATPase 116 kDa subunit family.</text>
</comment>
<dbReference type="GeneID" id="7834290"/>
<feature type="transmembrane region" description="Helical" evidence="9">
    <location>
        <begin position="491"/>
        <end position="513"/>
    </location>
</feature>
<dbReference type="GO" id="GO:0007035">
    <property type="term" value="P:vacuolar acidification"/>
    <property type="evidence" value="ECO:0007669"/>
    <property type="project" value="TreeGrafter"/>
</dbReference>
<keyword evidence="6 9" id="KW-1133">Transmembrane helix</keyword>